<accession>A0A1I5E9J3</accession>
<reference evidence="6 7" key="1">
    <citation type="submission" date="2016-10" db="EMBL/GenBank/DDBJ databases">
        <authorList>
            <person name="de Groot N.N."/>
        </authorList>
    </citation>
    <scope>NUCLEOTIDE SEQUENCE [LARGE SCALE GENOMIC DNA]</scope>
    <source>
        <strain evidence="6 7">ML2</strain>
    </source>
</reference>
<evidence type="ECO:0000256" key="1">
    <source>
        <dbReference type="ARBA" id="ARBA00004496"/>
    </source>
</evidence>
<name>A0A1I5E9J3_9CLOT</name>
<evidence type="ECO:0000256" key="4">
    <source>
        <dbReference type="HAMAP-Rule" id="MF_00805"/>
    </source>
</evidence>
<evidence type="ECO:0000256" key="3">
    <source>
        <dbReference type="ARBA" id="ARBA00022553"/>
    </source>
</evidence>
<comment type="function">
    <text evidence="4">Covalent carrier of the coenzyme of citrate lyase.</text>
</comment>
<keyword evidence="6" id="KW-0456">Lyase</keyword>
<dbReference type="PIRSF" id="PIRSF002736">
    <property type="entry name" value="Citrt_lyas_gamma"/>
    <property type="match status" value="1"/>
</dbReference>
<dbReference type="OrthoDB" id="1120942at2"/>
<dbReference type="GO" id="GO:0005737">
    <property type="term" value="C:cytoplasm"/>
    <property type="evidence" value="ECO:0007669"/>
    <property type="project" value="UniProtKB-SubCell"/>
</dbReference>
<evidence type="ECO:0000313" key="6">
    <source>
        <dbReference type="EMBL" id="SFO07751.1"/>
    </source>
</evidence>
<dbReference type="EMBL" id="FOVK01000014">
    <property type="protein sequence ID" value="SFO07751.1"/>
    <property type="molecule type" value="Genomic_DNA"/>
</dbReference>
<feature type="modified residue" description="O-(phosphoribosyl dephospho-coenzyme A)serine" evidence="4 5">
    <location>
        <position position="17"/>
    </location>
</feature>
<keyword evidence="2 4" id="KW-0963">Cytoplasm</keyword>
<dbReference type="HAMAP" id="MF_00805">
    <property type="entry name" value="CitD"/>
    <property type="match status" value="1"/>
</dbReference>
<dbReference type="RefSeq" id="WP_074912812.1">
    <property type="nucleotide sequence ID" value="NZ_FOVK01000014.1"/>
</dbReference>
<gene>
    <name evidence="4" type="primary">citD</name>
    <name evidence="6" type="ORF">SAMN04488695_11450</name>
</gene>
<organism evidence="6 7">
    <name type="scientific">Proteiniclasticum ruminis</name>
    <dbReference type="NCBI Taxonomy" id="398199"/>
    <lineage>
        <taxon>Bacteria</taxon>
        <taxon>Bacillati</taxon>
        <taxon>Bacillota</taxon>
        <taxon>Clostridia</taxon>
        <taxon>Eubacteriales</taxon>
        <taxon>Clostridiaceae</taxon>
        <taxon>Proteiniclasticum</taxon>
    </lineage>
</organism>
<keyword evidence="3 4" id="KW-0597">Phosphoprotein</keyword>
<dbReference type="AlphaFoldDB" id="A0A1I5E9J3"/>
<comment type="subcellular location">
    <subcellularLocation>
        <location evidence="1 4">Cytoplasm</location>
    </subcellularLocation>
</comment>
<evidence type="ECO:0000313" key="7">
    <source>
        <dbReference type="Proteomes" id="UP000181899"/>
    </source>
</evidence>
<dbReference type="NCBIfam" id="NF009726">
    <property type="entry name" value="PRK13253.1"/>
    <property type="match status" value="1"/>
</dbReference>
<dbReference type="InterPro" id="IPR006495">
    <property type="entry name" value="CitD"/>
</dbReference>
<keyword evidence="7" id="KW-1185">Reference proteome</keyword>
<evidence type="ECO:0000256" key="2">
    <source>
        <dbReference type="ARBA" id="ARBA00022490"/>
    </source>
</evidence>
<sequence length="106" mass="11782">MQKFVIEKQAVAGTLESSDLQILIDRNDGKGIEIELKSSVENQYGRRIREVLQNTLSNLGVTDARLMVTDKGALDCTIVARTIAAVHRAADAVDKIDWEAIEEWNV</sequence>
<dbReference type="InterPro" id="IPR023439">
    <property type="entry name" value="Mal_deCO2ase/Cit_lyase_ACP"/>
</dbReference>
<dbReference type="GO" id="GO:0016829">
    <property type="term" value="F:lyase activity"/>
    <property type="evidence" value="ECO:0007669"/>
    <property type="project" value="UniProtKB-KW"/>
</dbReference>
<evidence type="ECO:0000256" key="5">
    <source>
        <dbReference type="PIRSR" id="PIRSR002736-50"/>
    </source>
</evidence>
<dbReference type="Pfam" id="PF06857">
    <property type="entry name" value="ACP"/>
    <property type="match status" value="1"/>
</dbReference>
<comment type="subunit">
    <text evidence="4">Oligomer with a subunit composition of (alpha,beta,gamma)6.</text>
</comment>
<dbReference type="Proteomes" id="UP000181899">
    <property type="component" value="Unassembled WGS sequence"/>
</dbReference>
<comment type="similarity">
    <text evidence="4">Belongs to the CitD family.</text>
</comment>
<proteinExistence type="inferred from homology"/>
<dbReference type="NCBIfam" id="TIGR01608">
    <property type="entry name" value="citD"/>
    <property type="match status" value="1"/>
</dbReference>
<protein>
    <recommendedName>
        <fullName evidence="4">Citrate lyase acyl carrier protein</fullName>
    </recommendedName>
    <alternativeName>
        <fullName evidence="4">Citrate lyase gamma chain</fullName>
    </alternativeName>
</protein>